<feature type="transmembrane region" description="Helical" evidence="1">
    <location>
        <begin position="966"/>
        <end position="989"/>
    </location>
</feature>
<name>S5UBJ5_9BACT</name>
<reference evidence="2" key="1">
    <citation type="journal article" date="2013" name="Proc. Natl. Acad. Sci. U.S.A.">
        <title>Mapping gene clusters within arrayed metagenomic libraries to expand the structural diversity of biomedically relevant natural products.</title>
        <authorList>
            <person name="Owen J.G."/>
            <person name="Reddy B.V."/>
            <person name="Ternei M.A."/>
            <person name="Charlop-Powers Z."/>
            <person name="Calle P.Y."/>
            <person name="Kim J.H."/>
            <person name="Brady S.F."/>
        </authorList>
    </citation>
    <scope>NUCLEOTIDE SEQUENCE</scope>
</reference>
<dbReference type="Gene3D" id="3.30.2090.10">
    <property type="entry name" value="Multidrug efflux transporter AcrB TolC docking domain, DN and DC subdomains"/>
    <property type="match status" value="2"/>
</dbReference>
<dbReference type="GO" id="GO:0005886">
    <property type="term" value="C:plasma membrane"/>
    <property type="evidence" value="ECO:0007669"/>
    <property type="project" value="TreeGrafter"/>
</dbReference>
<dbReference type="InterPro" id="IPR001036">
    <property type="entry name" value="Acrflvin-R"/>
</dbReference>
<feature type="transmembrane region" description="Helical" evidence="1">
    <location>
        <begin position="347"/>
        <end position="365"/>
    </location>
</feature>
<dbReference type="Gene3D" id="3.30.70.1430">
    <property type="entry name" value="Multidrug efflux transporter AcrB pore domain"/>
    <property type="match status" value="2"/>
</dbReference>
<dbReference type="GO" id="GO:0042910">
    <property type="term" value="F:xenobiotic transmembrane transporter activity"/>
    <property type="evidence" value="ECO:0007669"/>
    <property type="project" value="TreeGrafter"/>
</dbReference>
<evidence type="ECO:0000256" key="1">
    <source>
        <dbReference type="SAM" id="Phobius"/>
    </source>
</evidence>
<dbReference type="SUPFAM" id="SSF82714">
    <property type="entry name" value="Multidrug efflux transporter AcrB TolC docking domain, DN and DC subdomains"/>
    <property type="match status" value="2"/>
</dbReference>
<sequence>MIERIVGAGQRFRLLILPIAAAAMLVGAIQLPSARVDVLPEFAAPTVRIQTEALGLSAAEVEQLVTVPLEQNLLVGVAWLDEIRSESMTGLSSIELVFQPGTPVLDARQMVQERLTHAHTLPNVSKLPVMLQPVSSSNRVLMVEMSSTSVSMIDQSVLARWRIKPRLLGIPGVANVSIWGQRERQLQVQVDPVKLKAAGVSLSQVTETTANSLWVSPLTYVEASTPGSGGFIDGPNQRLGIRHVLPITDASDLAKVIVDGTAGTNPLRLGDVADVVEDHQPLIGDAVVDSGRGLTLVIEKFPDANAREVSRMVEEALGSMAVGLPGITVDTKTFQPASFIDTALDNLTVALLVGLAMLLIVLFLLTLGWRSVLIGLLSATVSLALGVFALQWLGVTFNGLILAGLVIALGVIIDDAVVGVDHIVRRLRAREEGAEALTVMREALSRVWVPLAFATVAIAATAVPLLLFNGLAGEFLAPMATAYLLAVAVSAIVALTVTPALAAVLLAKTPVAQREPAVRRWLAGVTDRVATVPRLAFGLLALLVIGGAVAAPALSAGGLMPALQDRDLLVNWGTVAGTSRGEFVRLTDKVTGELRAIEGVRGVGAHIGRAVTGDEVTDVHSGQLWVSIAPDADYERTVAAVRESIGGYPGTSSQIRGYHNDILNNAQPGAVGTLTVRVYGNDADVLRTKANEIQGLLAKTGGIAQARVNQEIAAPTVQIKVDLAKAQDHGLKPGDVRRQAATLVSGVEVGNIFEEQKVFDVIVIGVADLRHSLSAAQDLLIDKPDGTQVRLGDVAEVKITTNPNVIRHDAVSRYLDVTADLDGASVDDVHAQIKTVTFPSEHHAEILGATPDQANDWLYMLIIFGVAGIAVFLLLQAGFSSWGRAGIGFLTLLGSLSGAIAAAAVFGVTATVALLGGILAVAALALRWLFLQDRTPVVVTGLGFALVLLPMIVLGAVPGYETIRPLAIVAIGGLITTILVNLLVVPALVAPQQEEREISHA</sequence>
<dbReference type="EMBL" id="KF264553">
    <property type="protein sequence ID" value="AGS49739.1"/>
    <property type="molecule type" value="Genomic_DNA"/>
</dbReference>
<feature type="transmembrane region" description="Helical" evidence="1">
    <location>
        <begin position="372"/>
        <end position="393"/>
    </location>
</feature>
<evidence type="ECO:0000313" key="2">
    <source>
        <dbReference type="EMBL" id="AGS49739.1"/>
    </source>
</evidence>
<dbReference type="SUPFAM" id="SSF82693">
    <property type="entry name" value="Multidrug efflux transporter AcrB pore domain, PN1, PN2, PC1 and PC2 subdomains"/>
    <property type="match status" value="2"/>
</dbReference>
<keyword evidence="1" id="KW-1133">Transmembrane helix</keyword>
<feature type="transmembrane region" description="Helical" evidence="1">
    <location>
        <begin position="912"/>
        <end position="930"/>
    </location>
</feature>
<dbReference type="PRINTS" id="PR00702">
    <property type="entry name" value="ACRIFLAVINRP"/>
</dbReference>
<keyword evidence="1" id="KW-0472">Membrane</keyword>
<dbReference type="InterPro" id="IPR027463">
    <property type="entry name" value="AcrB_DN_DC_subdom"/>
</dbReference>
<dbReference type="PANTHER" id="PTHR32063:SF4">
    <property type="entry name" value="SLR6043 PROTEIN"/>
    <property type="match status" value="1"/>
</dbReference>
<feature type="transmembrane region" description="Helical" evidence="1">
    <location>
        <begin position="887"/>
        <end position="906"/>
    </location>
</feature>
<organism evidence="2">
    <name type="scientific">uncultured bacterium esnapd14</name>
    <dbReference type="NCBI Taxonomy" id="1366594"/>
    <lineage>
        <taxon>Bacteria</taxon>
        <taxon>environmental samples</taxon>
    </lineage>
</organism>
<feature type="transmembrane region" description="Helical" evidence="1">
    <location>
        <begin position="857"/>
        <end position="875"/>
    </location>
</feature>
<feature type="transmembrane region" description="Helical" evidence="1">
    <location>
        <begin position="447"/>
        <end position="468"/>
    </location>
</feature>
<dbReference type="Gene3D" id="3.30.70.1320">
    <property type="entry name" value="Multidrug efflux transporter AcrB pore domain like"/>
    <property type="match status" value="1"/>
</dbReference>
<dbReference type="Gene3D" id="3.30.70.1440">
    <property type="entry name" value="Multidrug efflux transporter AcrB pore domain"/>
    <property type="match status" value="1"/>
</dbReference>
<feature type="transmembrane region" description="Helical" evidence="1">
    <location>
        <begin position="480"/>
        <end position="506"/>
    </location>
</feature>
<dbReference type="PANTHER" id="PTHR32063">
    <property type="match status" value="1"/>
</dbReference>
<feature type="transmembrane region" description="Helical" evidence="1">
    <location>
        <begin position="399"/>
        <end position="420"/>
    </location>
</feature>
<proteinExistence type="predicted"/>
<dbReference type="AlphaFoldDB" id="S5UBJ5"/>
<keyword evidence="1" id="KW-0812">Transmembrane</keyword>
<feature type="transmembrane region" description="Helical" evidence="1">
    <location>
        <begin position="535"/>
        <end position="554"/>
    </location>
</feature>
<protein>
    <submittedName>
        <fullName evidence="2">Cobalt-zinc-cadmium resistance protein CzcA</fullName>
    </submittedName>
</protein>
<feature type="transmembrane region" description="Helical" evidence="1">
    <location>
        <begin position="12"/>
        <end position="31"/>
    </location>
</feature>
<accession>S5UBJ5</accession>
<dbReference type="SUPFAM" id="SSF82866">
    <property type="entry name" value="Multidrug efflux transporter AcrB transmembrane domain"/>
    <property type="match status" value="2"/>
</dbReference>
<dbReference type="Gene3D" id="1.20.1640.10">
    <property type="entry name" value="Multidrug efflux transporter AcrB transmembrane domain"/>
    <property type="match status" value="3"/>
</dbReference>
<dbReference type="Pfam" id="PF00873">
    <property type="entry name" value="ACR_tran"/>
    <property type="match status" value="1"/>
</dbReference>
<feature type="transmembrane region" description="Helical" evidence="1">
    <location>
        <begin position="937"/>
        <end position="960"/>
    </location>
</feature>